<keyword evidence="6" id="KW-0812">Transmembrane</keyword>
<organism evidence="8 9">
    <name type="scientific">Alicyclobacillus fastidiosus</name>
    <dbReference type="NCBI Taxonomy" id="392011"/>
    <lineage>
        <taxon>Bacteria</taxon>
        <taxon>Bacillati</taxon>
        <taxon>Bacillota</taxon>
        <taxon>Bacilli</taxon>
        <taxon>Bacillales</taxon>
        <taxon>Alicyclobacillaceae</taxon>
        <taxon>Alicyclobacillus</taxon>
    </lineage>
</organism>
<evidence type="ECO:0000256" key="7">
    <source>
        <dbReference type="SAM" id="SignalP"/>
    </source>
</evidence>
<keyword evidence="6" id="KW-1133">Transmembrane helix</keyword>
<dbReference type="PANTHER" id="PTHR43649">
    <property type="entry name" value="ARABINOSE-BINDING PROTEIN-RELATED"/>
    <property type="match status" value="1"/>
</dbReference>
<evidence type="ECO:0000256" key="5">
    <source>
        <dbReference type="ARBA" id="ARBA00023288"/>
    </source>
</evidence>
<gene>
    <name evidence="8" type="ORF">NZD89_22995</name>
</gene>
<dbReference type="SUPFAM" id="SSF53850">
    <property type="entry name" value="Periplasmic binding protein-like II"/>
    <property type="match status" value="1"/>
</dbReference>
<name>A0ABY6ZDY6_9BACL</name>
<evidence type="ECO:0000256" key="4">
    <source>
        <dbReference type="ARBA" id="ARBA00023139"/>
    </source>
</evidence>
<evidence type="ECO:0000256" key="3">
    <source>
        <dbReference type="ARBA" id="ARBA00023136"/>
    </source>
</evidence>
<evidence type="ECO:0000256" key="6">
    <source>
        <dbReference type="SAM" id="Phobius"/>
    </source>
</evidence>
<keyword evidence="5" id="KW-0449">Lipoprotein</keyword>
<dbReference type="PANTHER" id="PTHR43649:SF33">
    <property type="entry name" value="POLYGALACTURONAN_RHAMNOGALACTURONAN-BINDING PROTEIN YTCQ"/>
    <property type="match status" value="1"/>
</dbReference>
<dbReference type="InterPro" id="IPR006059">
    <property type="entry name" value="SBP"/>
</dbReference>
<keyword evidence="3 6" id="KW-0472">Membrane</keyword>
<protein>
    <submittedName>
        <fullName evidence="8">Sugar ABC transporter substrate-binding protein</fullName>
    </submittedName>
</protein>
<feature type="chain" id="PRO_5046015447" evidence="7">
    <location>
        <begin position="27"/>
        <end position="490"/>
    </location>
</feature>
<dbReference type="EMBL" id="CP104067">
    <property type="protein sequence ID" value="WAH41108.1"/>
    <property type="molecule type" value="Genomic_DNA"/>
</dbReference>
<evidence type="ECO:0000256" key="2">
    <source>
        <dbReference type="ARBA" id="ARBA00022729"/>
    </source>
</evidence>
<proteinExistence type="predicted"/>
<dbReference type="Proteomes" id="UP001164761">
    <property type="component" value="Chromosome"/>
</dbReference>
<dbReference type="RefSeq" id="WP_268005007.1">
    <property type="nucleotide sequence ID" value="NZ_BSUT01000001.1"/>
</dbReference>
<dbReference type="Gene3D" id="3.40.190.10">
    <property type="entry name" value="Periplasmic binding protein-like II"/>
    <property type="match status" value="1"/>
</dbReference>
<feature type="signal peptide" evidence="7">
    <location>
        <begin position="1"/>
        <end position="26"/>
    </location>
</feature>
<reference evidence="8" key="1">
    <citation type="submission" date="2022-08" db="EMBL/GenBank/DDBJ databases">
        <title>Alicyclobacillus fastidiosus DSM 17978, complete genome.</title>
        <authorList>
            <person name="Wang Q."/>
            <person name="Cai R."/>
            <person name="Wang Z."/>
        </authorList>
    </citation>
    <scope>NUCLEOTIDE SEQUENCE</scope>
    <source>
        <strain evidence="8">DSM 17978</strain>
    </source>
</reference>
<evidence type="ECO:0000313" key="8">
    <source>
        <dbReference type="EMBL" id="WAH41108.1"/>
    </source>
</evidence>
<keyword evidence="4" id="KW-0564">Palmitate</keyword>
<feature type="transmembrane region" description="Helical" evidence="6">
    <location>
        <begin position="466"/>
        <end position="483"/>
    </location>
</feature>
<dbReference type="Pfam" id="PF01547">
    <property type="entry name" value="SBP_bac_1"/>
    <property type="match status" value="1"/>
</dbReference>
<evidence type="ECO:0000256" key="1">
    <source>
        <dbReference type="ARBA" id="ARBA00022475"/>
    </source>
</evidence>
<dbReference type="InterPro" id="IPR050490">
    <property type="entry name" value="Bact_solute-bd_prot1"/>
</dbReference>
<keyword evidence="1" id="KW-1003">Cell membrane</keyword>
<keyword evidence="9" id="KW-1185">Reference proteome</keyword>
<accession>A0ABY6ZDY6</accession>
<dbReference type="CDD" id="cd13585">
    <property type="entry name" value="PBP2_TMBP_like"/>
    <property type="match status" value="1"/>
</dbReference>
<evidence type="ECO:0000313" key="9">
    <source>
        <dbReference type="Proteomes" id="UP001164761"/>
    </source>
</evidence>
<keyword evidence="2 7" id="KW-0732">Signal</keyword>
<sequence>MQKRPWIIAGLSSIALLCATTVPAFAAEIPEPHYPSDNQKVTITWWTWTANADKVIAAFNQKYPNIKVLHPLIGAGAAEYNKLTTAIKAGTGAPDVVQIEYQYLPKFIDTNGLLNIAPYVKQYESSFQPWTWQQSSRGDAVYAIPEDIGPLAMFYRTSVFQKYHLPMPKTWAQFAADAKQLHKEAPSEYLTYFPVTDGGLITGLLWQSGAQLFQYTSNGWKIDLNSPKAKQVMNYWGNLVKEGVIPATNDGTPAFQSDLGSGKYAVMLNGAWAPAYSIEPYVRPNTNDWHAADIPQWSSTGPFVDGNNGGSTNAVTTQSKHPDAAALFAAWINTSQAGELLDVTDIGHGGRGQVPANKYGTQLPQFNAPNPSLDGQNPAPVFIKASKAVNTSFQWSPWTDYVYNQMTIEFTKAAAGQETWDQALDNLQHSVVVFAESMGYKVVSNGAQADKSGPASSFWSEVNSPGLYVVVVLALLTGCTVIIRRSKTYS</sequence>